<organism evidence="4 5">
    <name type="scientific">Campylobacter phage CP20</name>
    <dbReference type="NCBI Taxonomy" id="2506428"/>
    <lineage>
        <taxon>Viruses</taxon>
        <taxon>Duplodnaviria</taxon>
        <taxon>Heunggongvirae</taxon>
        <taxon>Uroviricota</taxon>
        <taxon>Caudoviricetes</taxon>
        <taxon>Connertonviridae</taxon>
        <taxon>Firehammervirus</taxon>
        <taxon>Firehammervirus CPt10</taxon>
    </lineage>
</organism>
<dbReference type="GO" id="GO:0003918">
    <property type="term" value="F:DNA topoisomerase type II (double strand cut, ATP-hydrolyzing) activity"/>
    <property type="evidence" value="ECO:0007669"/>
    <property type="project" value="UniProtKB-EC"/>
</dbReference>
<sequence length="442" mass="51020">MVHKSVQDYFLNELTNYSCYSTLRMIASSIDGLKNSSRKIINTALDKKLNTETKVSIFDNMVQSYTQYLHGSCSGVIQNMAASYTGSNNIPLLEGKGNFGSRFINEPAAPRYVYVKNKKYINDLFDIKDVLISQNFEGSEIEPVFYVPSLPILVLNGSMNGLASGFKQNILPRSLDSVIKYIKTGKKVDLKPYIAGFKGTVELVEDASSNNTQWNFIGVVEVNKNKAIITEIPPFIEYTKYLEILDNLIESKKIKNYKDLSDQRNQEFKFEVIFFDNISKDKAIDILKLSKRETEIYNALDENNQVRTFENIESIIDYYIDVRKRFLIKQKDFDLKVLENDLNINVQKLRFVKLIIDSELQIMKRSKKDIELDLESKGFIKFEDSYDYLLKLPIHSFTNETFEKLVQNAKEIKAKFETLKNLDTFKNYVESLDSIKNILTKA</sequence>
<evidence type="ECO:0000256" key="1">
    <source>
        <dbReference type="ARBA" id="ARBA00023125"/>
    </source>
</evidence>
<dbReference type="Pfam" id="PF00521">
    <property type="entry name" value="DNA_topoisoIV"/>
    <property type="match status" value="1"/>
</dbReference>
<dbReference type="PROSITE" id="PS52040">
    <property type="entry name" value="TOPO_IIA"/>
    <property type="match status" value="1"/>
</dbReference>
<dbReference type="GO" id="GO:0005524">
    <property type="term" value="F:ATP binding"/>
    <property type="evidence" value="ECO:0007669"/>
    <property type="project" value="InterPro"/>
</dbReference>
<dbReference type="SUPFAM" id="SSF56719">
    <property type="entry name" value="Type II DNA topoisomerase"/>
    <property type="match status" value="1"/>
</dbReference>
<dbReference type="InterPro" id="IPR050634">
    <property type="entry name" value="DNA_Topoisomerase_II"/>
</dbReference>
<keyword evidence="2" id="KW-0799">Topoisomerase</keyword>
<dbReference type="PANTHER" id="PTHR10169:SF49">
    <property type="entry name" value="DNA TOPOISOMERASE 2, MITOCHONDRIAL"/>
    <property type="match status" value="1"/>
</dbReference>
<name>A0A410T7J8_9CAUD</name>
<comment type="catalytic activity">
    <reaction evidence="2">
        <text>ATP-dependent breakage, passage and rejoining of double-stranded DNA.</text>
        <dbReference type="EC" id="5.6.2.2"/>
    </reaction>
</comment>
<dbReference type="Gene3D" id="3.90.199.10">
    <property type="entry name" value="Topoisomerase II, domain 5"/>
    <property type="match status" value="1"/>
</dbReference>
<feature type="domain" description="Topo IIA-type catalytic" evidence="3">
    <location>
        <begin position="26"/>
        <end position="432"/>
    </location>
</feature>
<dbReference type="GO" id="GO:0003677">
    <property type="term" value="F:DNA binding"/>
    <property type="evidence" value="ECO:0007669"/>
    <property type="project" value="UniProtKB-UniRule"/>
</dbReference>
<evidence type="ECO:0000259" key="3">
    <source>
        <dbReference type="PROSITE" id="PS52040"/>
    </source>
</evidence>
<protein>
    <submittedName>
        <fullName evidence="4">DNA topoisomerase</fullName>
    </submittedName>
</protein>
<dbReference type="InterPro" id="IPR013758">
    <property type="entry name" value="Topo_IIA_A/C_ab"/>
</dbReference>
<dbReference type="InterPro" id="IPR013757">
    <property type="entry name" value="Topo_IIA_A_a_sf"/>
</dbReference>
<feature type="active site" description="O-(5'-phospho-DNA)-tyrosine intermediate" evidence="2">
    <location>
        <position position="112"/>
    </location>
</feature>
<reference evidence="4 5" key="1">
    <citation type="submission" date="2019-01" db="EMBL/GenBank/DDBJ databases">
        <title>Complete genome sequence of Campylobacter bacteriophage CP20.</title>
        <authorList>
            <person name="Connerton I.F."/>
        </authorList>
    </citation>
    <scope>NUCLEOTIDE SEQUENCE [LARGE SCALE GENOMIC DNA]</scope>
</reference>
<keyword evidence="1 2" id="KW-0238">DNA-binding</keyword>
<evidence type="ECO:0000256" key="2">
    <source>
        <dbReference type="PROSITE-ProRule" id="PRU01384"/>
    </source>
</evidence>
<dbReference type="GO" id="GO:0000819">
    <property type="term" value="P:sister chromatid segregation"/>
    <property type="evidence" value="ECO:0007669"/>
    <property type="project" value="TreeGrafter"/>
</dbReference>
<dbReference type="GO" id="GO:0006265">
    <property type="term" value="P:DNA topological change"/>
    <property type="evidence" value="ECO:0007669"/>
    <property type="project" value="UniProtKB-UniRule"/>
</dbReference>
<proteinExistence type="predicted"/>
<dbReference type="Gene3D" id="3.30.1360.40">
    <property type="match status" value="1"/>
</dbReference>
<dbReference type="Gene3D" id="1.10.268.10">
    <property type="entry name" value="Topoisomerase, domain 3"/>
    <property type="match status" value="1"/>
</dbReference>
<dbReference type="InterPro" id="IPR013760">
    <property type="entry name" value="Topo_IIA-like_dom_sf"/>
</dbReference>
<dbReference type="Proteomes" id="UP000290538">
    <property type="component" value="Segment"/>
</dbReference>
<evidence type="ECO:0000313" key="5">
    <source>
        <dbReference type="Proteomes" id="UP000290538"/>
    </source>
</evidence>
<evidence type="ECO:0000313" key="4">
    <source>
        <dbReference type="EMBL" id="QAU04897.1"/>
    </source>
</evidence>
<dbReference type="EMBL" id="MK408758">
    <property type="protein sequence ID" value="QAU04897.1"/>
    <property type="molecule type" value="Genomic_DNA"/>
</dbReference>
<dbReference type="InterPro" id="IPR002205">
    <property type="entry name" value="Topo_IIA_dom_A"/>
</dbReference>
<keyword evidence="2 4" id="KW-0413">Isomerase</keyword>
<dbReference type="SMART" id="SM00434">
    <property type="entry name" value="TOP4c"/>
    <property type="match status" value="1"/>
</dbReference>
<accession>A0A410T7J8</accession>
<dbReference type="PANTHER" id="PTHR10169">
    <property type="entry name" value="DNA TOPOISOMERASE/GYRASE"/>
    <property type="match status" value="1"/>
</dbReference>